<dbReference type="AlphaFoldDB" id="A0AAN4W3E3"/>
<gene>
    <name evidence="1" type="ORF">PEDI_38120</name>
</gene>
<name>A0AAN4W3E3_9BACT</name>
<organism evidence="1 2">
    <name type="scientific">Persicobacter diffluens</name>
    <dbReference type="NCBI Taxonomy" id="981"/>
    <lineage>
        <taxon>Bacteria</taxon>
        <taxon>Pseudomonadati</taxon>
        <taxon>Bacteroidota</taxon>
        <taxon>Cytophagia</taxon>
        <taxon>Cytophagales</taxon>
        <taxon>Persicobacteraceae</taxon>
        <taxon>Persicobacter</taxon>
    </lineage>
</organism>
<evidence type="ECO:0000313" key="1">
    <source>
        <dbReference type="EMBL" id="GJM63260.1"/>
    </source>
</evidence>
<accession>A0AAN4W3E3</accession>
<protein>
    <submittedName>
        <fullName evidence="1">Uncharacterized protein</fullName>
    </submittedName>
</protein>
<dbReference type="Proteomes" id="UP001310022">
    <property type="component" value="Unassembled WGS sequence"/>
</dbReference>
<sequence length="77" mass="9095">MLKSSFSYRAEKMKDLLLIYHVFQKSRRKERKQGYPNLGYLINHQTTLNELKNTPLPNLISSCDELFGLCYFPPKVQ</sequence>
<comment type="caution">
    <text evidence="1">The sequence shown here is derived from an EMBL/GenBank/DDBJ whole genome shotgun (WGS) entry which is preliminary data.</text>
</comment>
<evidence type="ECO:0000313" key="2">
    <source>
        <dbReference type="Proteomes" id="UP001310022"/>
    </source>
</evidence>
<reference evidence="1 2" key="1">
    <citation type="submission" date="2021-12" db="EMBL/GenBank/DDBJ databases">
        <title>Genome sequencing of bacteria with rrn-lacking chromosome and rrn-plasmid.</title>
        <authorList>
            <person name="Anda M."/>
            <person name="Iwasaki W."/>
        </authorList>
    </citation>
    <scope>NUCLEOTIDE SEQUENCE [LARGE SCALE GENOMIC DNA]</scope>
    <source>
        <strain evidence="1 2">NBRC 15940</strain>
    </source>
</reference>
<dbReference type="EMBL" id="BQKE01000002">
    <property type="protein sequence ID" value="GJM63260.1"/>
    <property type="molecule type" value="Genomic_DNA"/>
</dbReference>
<keyword evidence="2" id="KW-1185">Reference proteome</keyword>
<proteinExistence type="predicted"/>